<dbReference type="NCBIfam" id="TIGR01601">
    <property type="entry name" value="PYST-C1"/>
    <property type="match status" value="1"/>
</dbReference>
<evidence type="ECO:0000313" key="3">
    <source>
        <dbReference type="Proteomes" id="UP000290582"/>
    </source>
</evidence>
<feature type="signal peptide" evidence="1">
    <location>
        <begin position="1"/>
        <end position="26"/>
    </location>
</feature>
<gene>
    <name evidence="2" type="ORF">PVVCY_1300060</name>
</gene>
<dbReference type="GeneID" id="19963107"/>
<accession>A0A449BXH4</accession>
<organism evidence="2 3">
    <name type="scientific">Plasmodium vinckei vinckei</name>
    <dbReference type="NCBI Taxonomy" id="54757"/>
    <lineage>
        <taxon>Eukaryota</taxon>
        <taxon>Sar</taxon>
        <taxon>Alveolata</taxon>
        <taxon>Apicomplexa</taxon>
        <taxon>Aconoidasida</taxon>
        <taxon>Haemosporida</taxon>
        <taxon>Plasmodiidae</taxon>
        <taxon>Plasmodium</taxon>
        <taxon>Plasmodium (Vinckeia)</taxon>
    </lineage>
</organism>
<keyword evidence="1" id="KW-0732">Signal</keyword>
<sequence>MNKKIFSLVCIVLYSLLGASIHCSEQEEDEIKLRAKRVIQKLFGPKEDDSQLIREAQLKKENISDFLDDMNGNEYRDVYYSEYTDGDGKDD</sequence>
<evidence type="ECO:0000256" key="1">
    <source>
        <dbReference type="SAM" id="SignalP"/>
    </source>
</evidence>
<dbReference type="RefSeq" id="XP_037490751.1">
    <property type="nucleotide sequence ID" value="XM_037634693.1"/>
</dbReference>
<dbReference type="VEuPathDB" id="PlasmoDB:PVVCY_1300060"/>
<dbReference type="AlphaFoldDB" id="A0A449BXH4"/>
<evidence type="ECO:0000313" key="2">
    <source>
        <dbReference type="EMBL" id="VEV58072.1"/>
    </source>
</evidence>
<name>A0A449BXH4_PLAVN</name>
<dbReference type="KEGG" id="pvv:PVVCY_1300060"/>
<dbReference type="EMBL" id="LR215069">
    <property type="protein sequence ID" value="VEV58072.1"/>
    <property type="molecule type" value="Genomic_DNA"/>
</dbReference>
<reference evidence="2 3" key="1">
    <citation type="submission" date="2019-01" db="EMBL/GenBank/DDBJ databases">
        <authorList>
            <person name="Ramaprasad A."/>
        </authorList>
    </citation>
    <scope>NUCLEOTIDE SEQUENCE [LARGE SCALE GENOMIC DNA]</scope>
</reference>
<dbReference type="InterPro" id="IPR006488">
    <property type="entry name" value="PYST-C1_N"/>
</dbReference>
<proteinExistence type="predicted"/>
<dbReference type="Proteomes" id="UP000290582">
    <property type="component" value="Chromosome PVVCY_13"/>
</dbReference>
<protein>
    <submittedName>
        <fullName evidence="2">Fam-c protein</fullName>
    </submittedName>
</protein>
<feature type="chain" id="PRO_5019513254" evidence="1">
    <location>
        <begin position="27"/>
        <end position="91"/>
    </location>
</feature>